<dbReference type="PROSITE" id="PS00028">
    <property type="entry name" value="ZINC_FINGER_C2H2_1"/>
    <property type="match status" value="7"/>
</dbReference>
<evidence type="ECO:0000256" key="5">
    <source>
        <dbReference type="PROSITE-ProRule" id="PRU00042"/>
    </source>
</evidence>
<evidence type="ECO:0000256" key="2">
    <source>
        <dbReference type="ARBA" id="ARBA00022737"/>
    </source>
</evidence>
<name>A0A8K0PA56_LADFU</name>
<dbReference type="Pfam" id="PF00096">
    <property type="entry name" value="zf-C2H2"/>
    <property type="match status" value="4"/>
</dbReference>
<dbReference type="InterPro" id="IPR013087">
    <property type="entry name" value="Znf_C2H2_type"/>
</dbReference>
<feature type="domain" description="C2H2-type" evidence="7">
    <location>
        <begin position="389"/>
        <end position="416"/>
    </location>
</feature>
<feature type="domain" description="C2H2-type" evidence="7">
    <location>
        <begin position="526"/>
        <end position="554"/>
    </location>
</feature>
<feature type="compositionally biased region" description="Basic and acidic residues" evidence="6">
    <location>
        <begin position="208"/>
        <end position="218"/>
    </location>
</feature>
<dbReference type="Pfam" id="PF13894">
    <property type="entry name" value="zf-C2H2_4"/>
    <property type="match status" value="1"/>
</dbReference>
<dbReference type="Gene3D" id="3.30.160.60">
    <property type="entry name" value="Classic Zinc Finger"/>
    <property type="match status" value="6"/>
</dbReference>
<dbReference type="PROSITE" id="PS50157">
    <property type="entry name" value="ZINC_FINGER_C2H2_2"/>
    <property type="match status" value="7"/>
</dbReference>
<dbReference type="SUPFAM" id="SSF57667">
    <property type="entry name" value="beta-beta-alpha zinc fingers"/>
    <property type="match status" value="4"/>
</dbReference>
<evidence type="ECO:0000313" key="8">
    <source>
        <dbReference type="EMBL" id="KAG8238777.1"/>
    </source>
</evidence>
<gene>
    <name evidence="8" type="ORF">J437_LFUL018612</name>
</gene>
<keyword evidence="3 5" id="KW-0863">Zinc-finger</keyword>
<evidence type="ECO:0000256" key="4">
    <source>
        <dbReference type="ARBA" id="ARBA00022833"/>
    </source>
</evidence>
<keyword evidence="4" id="KW-0862">Zinc</keyword>
<dbReference type="EMBL" id="KZ309434">
    <property type="protein sequence ID" value="KAG8238777.1"/>
    <property type="molecule type" value="Genomic_DNA"/>
</dbReference>
<keyword evidence="1" id="KW-0479">Metal-binding</keyword>
<feature type="domain" description="C2H2-type" evidence="7">
    <location>
        <begin position="498"/>
        <end position="525"/>
    </location>
</feature>
<dbReference type="FunFam" id="3.30.160.60:FF:000065">
    <property type="entry name" value="B-cell CLL/lymphoma 6, member B"/>
    <property type="match status" value="1"/>
</dbReference>
<dbReference type="AlphaFoldDB" id="A0A8K0PA56"/>
<dbReference type="OrthoDB" id="6077919at2759"/>
<feature type="compositionally biased region" description="Basic and acidic residues" evidence="6">
    <location>
        <begin position="268"/>
        <end position="277"/>
    </location>
</feature>
<evidence type="ECO:0000313" key="9">
    <source>
        <dbReference type="Proteomes" id="UP000792457"/>
    </source>
</evidence>
<accession>A0A8K0PA56</accession>
<evidence type="ECO:0000256" key="3">
    <source>
        <dbReference type="ARBA" id="ARBA00022771"/>
    </source>
</evidence>
<feature type="compositionally biased region" description="Low complexity" evidence="6">
    <location>
        <begin position="128"/>
        <end position="143"/>
    </location>
</feature>
<dbReference type="InterPro" id="IPR036236">
    <property type="entry name" value="Znf_C2H2_sf"/>
</dbReference>
<feature type="compositionally biased region" description="Polar residues" evidence="6">
    <location>
        <begin position="280"/>
        <end position="293"/>
    </location>
</feature>
<organism evidence="8 9">
    <name type="scientific">Ladona fulva</name>
    <name type="common">Scarce chaser dragonfly</name>
    <name type="synonym">Libellula fulva</name>
    <dbReference type="NCBI Taxonomy" id="123851"/>
    <lineage>
        <taxon>Eukaryota</taxon>
        <taxon>Metazoa</taxon>
        <taxon>Ecdysozoa</taxon>
        <taxon>Arthropoda</taxon>
        <taxon>Hexapoda</taxon>
        <taxon>Insecta</taxon>
        <taxon>Pterygota</taxon>
        <taxon>Palaeoptera</taxon>
        <taxon>Odonata</taxon>
        <taxon>Epiprocta</taxon>
        <taxon>Anisoptera</taxon>
        <taxon>Libelluloidea</taxon>
        <taxon>Libellulidae</taxon>
        <taxon>Ladona</taxon>
    </lineage>
</organism>
<feature type="domain" description="C2H2-type" evidence="7">
    <location>
        <begin position="333"/>
        <end position="360"/>
    </location>
</feature>
<feature type="domain" description="C2H2-type" evidence="7">
    <location>
        <begin position="417"/>
        <end position="444"/>
    </location>
</feature>
<sequence length="587" mass="67532">MYKFDILIRSPNSVFADGLECILPMYDKAVIEAAKEEAAEEELDPLYDVMHYFDLPFIVRAYPIEAEPSVVEEEKQVLEPIDVPSVSKGEGRKLRPRKPTNYRLDCPSPGLERDFSDSGSSNFIPEKGNGYCSSSESSYGSRRNSGDKSLTAPEGAIHPKGAEGFWTSNPIEKERKRKPRVQGRKSRVRKKGSGGQLGNATSLRKDRKGCEEEAKGETVDDGLSLQTFEVTCEGNKDVGVSVGLGTTQNVVKGLSKGAAADATTDHGSGWKECRNGEPSEATSRQPSGFSDCNNSDRDWWESDEDDNFSETSMFIIDPCEADITPERLAKTEYLCEICGRILISGPSLFTHKKIHSGDRRFSCEKCEKSFLSKEQLQNHMSSHGDYRPFKCDKCPKAFKLERHLEQHGISHTGKRKYPCPHCEDSFRTRWQFKSHQKKHEGKVFWKCDCGQKCRSWDDLEKHLAEHKQNRTFKCEVCSMVFKRKAYLFRHFHIHSKPYKCSICDQGFARDSERIDHESTHAGERKYQCDQCGMKFFRRFTFWKHRRDIHIDVQKYRCRFCSFRTKYKFEWKKHEGKHRKRRGESVDS</sequence>
<dbReference type="SMART" id="SM00355">
    <property type="entry name" value="ZnF_C2H2"/>
    <property type="match status" value="9"/>
</dbReference>
<comment type="caution">
    <text evidence="8">The sequence shown here is derived from an EMBL/GenBank/DDBJ whole genome shotgun (WGS) entry which is preliminary data.</text>
</comment>
<evidence type="ECO:0000256" key="6">
    <source>
        <dbReference type="SAM" id="MobiDB-lite"/>
    </source>
</evidence>
<feature type="domain" description="C2H2-type" evidence="7">
    <location>
        <begin position="361"/>
        <end position="388"/>
    </location>
</feature>
<dbReference type="GO" id="GO:0008270">
    <property type="term" value="F:zinc ion binding"/>
    <property type="evidence" value="ECO:0007669"/>
    <property type="project" value="UniProtKB-KW"/>
</dbReference>
<keyword evidence="9" id="KW-1185">Reference proteome</keyword>
<dbReference type="Proteomes" id="UP000792457">
    <property type="component" value="Unassembled WGS sequence"/>
</dbReference>
<evidence type="ECO:0000256" key="1">
    <source>
        <dbReference type="ARBA" id="ARBA00022723"/>
    </source>
</evidence>
<feature type="compositionally biased region" description="Basic residues" evidence="6">
    <location>
        <begin position="175"/>
        <end position="192"/>
    </location>
</feature>
<reference evidence="8" key="2">
    <citation type="submission" date="2017-10" db="EMBL/GenBank/DDBJ databases">
        <title>Ladona fulva Genome sequencing and assembly.</title>
        <authorList>
            <person name="Murali S."/>
            <person name="Richards S."/>
            <person name="Bandaranaike D."/>
            <person name="Bellair M."/>
            <person name="Blankenburg K."/>
            <person name="Chao H."/>
            <person name="Dinh H."/>
            <person name="Doddapaneni H."/>
            <person name="Dugan-Rocha S."/>
            <person name="Elkadiri S."/>
            <person name="Gnanaolivu R."/>
            <person name="Hernandez B."/>
            <person name="Skinner E."/>
            <person name="Javaid M."/>
            <person name="Lee S."/>
            <person name="Li M."/>
            <person name="Ming W."/>
            <person name="Munidasa M."/>
            <person name="Muniz J."/>
            <person name="Nguyen L."/>
            <person name="Hughes D."/>
            <person name="Osuji N."/>
            <person name="Pu L.-L."/>
            <person name="Puazo M."/>
            <person name="Qu C."/>
            <person name="Quiroz J."/>
            <person name="Raj R."/>
            <person name="Weissenberger G."/>
            <person name="Xin Y."/>
            <person name="Zou X."/>
            <person name="Han Y."/>
            <person name="Worley K."/>
            <person name="Muzny D."/>
            <person name="Gibbs R."/>
        </authorList>
    </citation>
    <scope>NUCLEOTIDE SEQUENCE</scope>
    <source>
        <strain evidence="8">Sampled in the wild</strain>
    </source>
</reference>
<feature type="region of interest" description="Disordered" evidence="6">
    <location>
        <begin position="259"/>
        <end position="296"/>
    </location>
</feature>
<evidence type="ECO:0000259" key="7">
    <source>
        <dbReference type="PROSITE" id="PS50157"/>
    </source>
</evidence>
<proteinExistence type="predicted"/>
<feature type="domain" description="C2H2-type" evidence="7">
    <location>
        <begin position="472"/>
        <end position="499"/>
    </location>
</feature>
<keyword evidence="2" id="KW-0677">Repeat</keyword>
<protein>
    <recommendedName>
        <fullName evidence="7">C2H2-type domain-containing protein</fullName>
    </recommendedName>
</protein>
<reference evidence="8" key="1">
    <citation type="submission" date="2013-04" db="EMBL/GenBank/DDBJ databases">
        <authorList>
            <person name="Qu J."/>
            <person name="Murali S.C."/>
            <person name="Bandaranaike D."/>
            <person name="Bellair M."/>
            <person name="Blankenburg K."/>
            <person name="Chao H."/>
            <person name="Dinh H."/>
            <person name="Doddapaneni H."/>
            <person name="Downs B."/>
            <person name="Dugan-Rocha S."/>
            <person name="Elkadiri S."/>
            <person name="Gnanaolivu R.D."/>
            <person name="Hernandez B."/>
            <person name="Javaid M."/>
            <person name="Jayaseelan J.C."/>
            <person name="Lee S."/>
            <person name="Li M."/>
            <person name="Ming W."/>
            <person name="Munidasa M."/>
            <person name="Muniz J."/>
            <person name="Nguyen L."/>
            <person name="Ongeri F."/>
            <person name="Osuji N."/>
            <person name="Pu L.-L."/>
            <person name="Puazo M."/>
            <person name="Qu C."/>
            <person name="Quiroz J."/>
            <person name="Raj R."/>
            <person name="Weissenberger G."/>
            <person name="Xin Y."/>
            <person name="Zou X."/>
            <person name="Han Y."/>
            <person name="Richards S."/>
            <person name="Worley K."/>
            <person name="Muzny D."/>
            <person name="Gibbs R."/>
        </authorList>
    </citation>
    <scope>NUCLEOTIDE SEQUENCE</scope>
    <source>
        <strain evidence="8">Sampled in the wild</strain>
    </source>
</reference>
<feature type="region of interest" description="Disordered" evidence="6">
    <location>
        <begin position="82"/>
        <end position="218"/>
    </location>
</feature>
<dbReference type="PANTHER" id="PTHR24379:SF121">
    <property type="entry name" value="C2H2-TYPE DOMAIN-CONTAINING PROTEIN"/>
    <property type="match status" value="1"/>
</dbReference>
<dbReference type="PANTHER" id="PTHR24379">
    <property type="entry name" value="KRAB AND ZINC FINGER DOMAIN-CONTAINING"/>
    <property type="match status" value="1"/>
</dbReference>